<dbReference type="PANTHER" id="PTHR38422:SF1">
    <property type="entry name" value="SOMETHING ABOUT SILENCING PROTEIN 4"/>
    <property type="match status" value="1"/>
</dbReference>
<feature type="region of interest" description="Disordered" evidence="1">
    <location>
        <begin position="201"/>
        <end position="223"/>
    </location>
</feature>
<dbReference type="GO" id="GO:0033255">
    <property type="term" value="C:SAS acetyltransferase complex"/>
    <property type="evidence" value="ECO:0007669"/>
    <property type="project" value="InterPro"/>
</dbReference>
<dbReference type="InterPro" id="IPR029184">
    <property type="entry name" value="Sas4_dom"/>
</dbReference>
<feature type="domain" description="Something about silencing protein 4" evidence="2">
    <location>
        <begin position="91"/>
        <end position="186"/>
    </location>
</feature>
<accession>A0A1L0FRA4</accession>
<gene>
    <name evidence="3" type="ORF">SAMEA4029010_CIC11G00000001382</name>
</gene>
<dbReference type="OrthoDB" id="1938992at2759"/>
<evidence type="ECO:0000256" key="1">
    <source>
        <dbReference type="SAM" id="MobiDB-lite"/>
    </source>
</evidence>
<dbReference type="PANTHER" id="PTHR38422">
    <property type="entry name" value="SOMETHING ABOUT SILENCING PROTEIN 4"/>
    <property type="match status" value="1"/>
</dbReference>
<keyword evidence="4" id="KW-1185">Reference proteome</keyword>
<name>A0A1L0FRA4_9ASCO</name>
<reference evidence="3 4" key="1">
    <citation type="submission" date="2016-10" db="EMBL/GenBank/DDBJ databases">
        <authorList>
            <person name="de Groot N.N."/>
        </authorList>
    </citation>
    <scope>NUCLEOTIDE SEQUENCE [LARGE SCALE GENOMIC DNA]</scope>
    <source>
        <strain evidence="3 4">CBS 141442</strain>
    </source>
</reference>
<evidence type="ECO:0000259" key="2">
    <source>
        <dbReference type="Pfam" id="PF15460"/>
    </source>
</evidence>
<proteinExistence type="predicted"/>
<dbReference type="GO" id="GO:0004402">
    <property type="term" value="F:histone acetyltransferase activity"/>
    <property type="evidence" value="ECO:0007669"/>
    <property type="project" value="TreeGrafter"/>
</dbReference>
<evidence type="ECO:0000313" key="4">
    <source>
        <dbReference type="Proteomes" id="UP000182334"/>
    </source>
</evidence>
<dbReference type="Proteomes" id="UP000182334">
    <property type="component" value="Chromosome I"/>
</dbReference>
<dbReference type="InterPro" id="IPR038988">
    <property type="entry name" value="Sas4"/>
</dbReference>
<feature type="compositionally biased region" description="Acidic residues" evidence="1">
    <location>
        <begin position="211"/>
        <end position="223"/>
    </location>
</feature>
<dbReference type="Pfam" id="PF15460">
    <property type="entry name" value="SAS4"/>
    <property type="match status" value="1"/>
</dbReference>
<sequence>MSREPSAEKKRALRLTDNPKSKTSKLLDFDSANPLLYKDQSISIDGKSSFSTQNLYVYHGLTCKKPAIVSKKTDLKYKVKLLPRRQRTRTDPLDDEVYVGFHRRMTKEEKSMTGSDRTRMLLEIENLKEQLRLIQQHDWARHLPRIVMIQDRKDSDEMARKRKLMVQELRRLLGKFADWDERNARLLRDAKKFERGTNANIRSNGLHASDDEYEDSSDDSDDADENILAASLEKLREKRELNRRTRGGHSVRIFLRNGYDILQVGDHVPRIVESNMYIN</sequence>
<organism evidence="3 4">
    <name type="scientific">Sungouiella intermedia</name>
    <dbReference type="NCBI Taxonomy" id="45354"/>
    <lineage>
        <taxon>Eukaryota</taxon>
        <taxon>Fungi</taxon>
        <taxon>Dikarya</taxon>
        <taxon>Ascomycota</taxon>
        <taxon>Saccharomycotina</taxon>
        <taxon>Pichiomycetes</taxon>
        <taxon>Metschnikowiaceae</taxon>
        <taxon>Sungouiella</taxon>
    </lineage>
</organism>
<dbReference type="AlphaFoldDB" id="A0A1L0FRA4"/>
<evidence type="ECO:0000313" key="3">
    <source>
        <dbReference type="EMBL" id="SGZ46429.1"/>
    </source>
</evidence>
<dbReference type="EMBL" id="LT635756">
    <property type="protein sequence ID" value="SGZ46429.1"/>
    <property type="molecule type" value="Genomic_DNA"/>
</dbReference>
<protein>
    <submittedName>
        <fullName evidence="3">CIC11C00000001382</fullName>
    </submittedName>
</protein>
<dbReference type="STRING" id="45354.A0A1L0FRA4"/>